<dbReference type="InParanoid" id="A0A1Q3D9Q5"/>
<feature type="non-terminal residue" evidence="1">
    <location>
        <position position="1"/>
    </location>
</feature>
<sequence length="147" mass="17570">FSLQVFWCRTFILPVVVIKQCESIIRSFLWFGLGDLWKAGKIAWSKVCRPKAEGGMGIKNLRTWNKAAILEHGWDILHRKSLVWVNWCYQVLFKGKYFWAVQVTSQCSWQWRKILHLREVLARRLVFEIRDGHNLSLWYDPWMQGQS</sequence>
<feature type="non-terminal residue" evidence="1">
    <location>
        <position position="147"/>
    </location>
</feature>
<evidence type="ECO:0000313" key="1">
    <source>
        <dbReference type="EMBL" id="GAV89256.1"/>
    </source>
</evidence>
<protein>
    <recommendedName>
        <fullName evidence="3">Zf-RVT domain-containing protein</fullName>
    </recommendedName>
</protein>
<comment type="caution">
    <text evidence="1">The sequence shown here is derived from an EMBL/GenBank/DDBJ whole genome shotgun (WGS) entry which is preliminary data.</text>
</comment>
<dbReference type="PANTHER" id="PTHR33116:SF84">
    <property type="entry name" value="RNA-DIRECTED DNA POLYMERASE"/>
    <property type="match status" value="1"/>
</dbReference>
<dbReference type="OrthoDB" id="1751077at2759"/>
<dbReference type="Proteomes" id="UP000187406">
    <property type="component" value="Unassembled WGS sequence"/>
</dbReference>
<accession>A0A1Q3D9Q5</accession>
<gene>
    <name evidence="1" type="ORF">CFOL_v3_32674</name>
</gene>
<proteinExistence type="predicted"/>
<dbReference type="EMBL" id="BDDD01005357">
    <property type="protein sequence ID" value="GAV89256.1"/>
    <property type="molecule type" value="Genomic_DNA"/>
</dbReference>
<dbReference type="AlphaFoldDB" id="A0A1Q3D9Q5"/>
<evidence type="ECO:0008006" key="3">
    <source>
        <dbReference type="Google" id="ProtNLM"/>
    </source>
</evidence>
<dbReference type="STRING" id="3775.A0A1Q3D9Q5"/>
<organism evidence="1 2">
    <name type="scientific">Cephalotus follicularis</name>
    <name type="common">Albany pitcher plant</name>
    <dbReference type="NCBI Taxonomy" id="3775"/>
    <lineage>
        <taxon>Eukaryota</taxon>
        <taxon>Viridiplantae</taxon>
        <taxon>Streptophyta</taxon>
        <taxon>Embryophyta</taxon>
        <taxon>Tracheophyta</taxon>
        <taxon>Spermatophyta</taxon>
        <taxon>Magnoliopsida</taxon>
        <taxon>eudicotyledons</taxon>
        <taxon>Gunneridae</taxon>
        <taxon>Pentapetalae</taxon>
        <taxon>rosids</taxon>
        <taxon>fabids</taxon>
        <taxon>Oxalidales</taxon>
        <taxon>Cephalotaceae</taxon>
        <taxon>Cephalotus</taxon>
    </lineage>
</organism>
<reference evidence="2" key="1">
    <citation type="submission" date="2016-04" db="EMBL/GenBank/DDBJ databases">
        <title>Cephalotus genome sequencing.</title>
        <authorList>
            <person name="Fukushima K."/>
            <person name="Hasebe M."/>
            <person name="Fang X."/>
        </authorList>
    </citation>
    <scope>NUCLEOTIDE SEQUENCE [LARGE SCALE GENOMIC DNA]</scope>
    <source>
        <strain evidence="2">cv. St1</strain>
    </source>
</reference>
<name>A0A1Q3D9Q5_CEPFO</name>
<dbReference type="PANTHER" id="PTHR33116">
    <property type="entry name" value="REVERSE TRANSCRIPTASE ZINC-BINDING DOMAIN-CONTAINING PROTEIN-RELATED-RELATED"/>
    <property type="match status" value="1"/>
</dbReference>
<evidence type="ECO:0000313" key="2">
    <source>
        <dbReference type="Proteomes" id="UP000187406"/>
    </source>
</evidence>
<keyword evidence="2" id="KW-1185">Reference proteome</keyword>